<accession>A0A6C0JM04</accession>
<dbReference type="AlphaFoldDB" id="A0A6C0JM04"/>
<keyword evidence="1" id="KW-0472">Membrane</keyword>
<protein>
    <recommendedName>
        <fullName evidence="3">DUF3147 family protein</fullName>
    </recommendedName>
</protein>
<evidence type="ECO:0000313" key="2">
    <source>
        <dbReference type="EMBL" id="QHU06785.1"/>
    </source>
</evidence>
<evidence type="ECO:0000256" key="1">
    <source>
        <dbReference type="SAM" id="Phobius"/>
    </source>
</evidence>
<name>A0A6C0JM04_9ZZZZ</name>
<feature type="transmembrane region" description="Helical" evidence="1">
    <location>
        <begin position="31"/>
        <end position="50"/>
    </location>
</feature>
<organism evidence="2">
    <name type="scientific">viral metagenome</name>
    <dbReference type="NCBI Taxonomy" id="1070528"/>
    <lineage>
        <taxon>unclassified sequences</taxon>
        <taxon>metagenomes</taxon>
        <taxon>organismal metagenomes</taxon>
    </lineage>
</organism>
<feature type="transmembrane region" description="Helical" evidence="1">
    <location>
        <begin position="89"/>
        <end position="108"/>
    </location>
</feature>
<feature type="transmembrane region" description="Helical" evidence="1">
    <location>
        <begin position="7"/>
        <end position="25"/>
    </location>
</feature>
<sequence>MTDVKKLIVPFLIGGTVIAGVKYASTHIKNPAVAAIIGGVPTGLISIYFVSDEKTLKYAHNYFFVTLSLLSAIAVFYTLHTYTKLSKNVAVLISLIFWAIFIAIRYIAAGKDVS</sequence>
<keyword evidence="1" id="KW-1133">Transmembrane helix</keyword>
<evidence type="ECO:0008006" key="3">
    <source>
        <dbReference type="Google" id="ProtNLM"/>
    </source>
</evidence>
<reference evidence="2" key="1">
    <citation type="journal article" date="2020" name="Nature">
        <title>Giant virus diversity and host interactions through global metagenomics.</title>
        <authorList>
            <person name="Schulz F."/>
            <person name="Roux S."/>
            <person name="Paez-Espino D."/>
            <person name="Jungbluth S."/>
            <person name="Walsh D.A."/>
            <person name="Denef V.J."/>
            <person name="McMahon K.D."/>
            <person name="Konstantinidis K.T."/>
            <person name="Eloe-Fadrosh E.A."/>
            <person name="Kyrpides N.C."/>
            <person name="Woyke T."/>
        </authorList>
    </citation>
    <scope>NUCLEOTIDE SEQUENCE</scope>
    <source>
        <strain evidence="2">GVMAG-S-1038524-41</strain>
    </source>
</reference>
<dbReference type="EMBL" id="MN740667">
    <property type="protein sequence ID" value="QHU06785.1"/>
    <property type="molecule type" value="Genomic_DNA"/>
</dbReference>
<proteinExistence type="predicted"/>
<feature type="transmembrane region" description="Helical" evidence="1">
    <location>
        <begin position="62"/>
        <end position="83"/>
    </location>
</feature>
<keyword evidence="1" id="KW-0812">Transmembrane</keyword>